<feature type="region of interest" description="Disordered" evidence="2">
    <location>
        <begin position="1"/>
        <end position="48"/>
    </location>
</feature>
<name>A0A2B4S323_STYPI</name>
<dbReference type="OrthoDB" id="5966518at2759"/>
<feature type="compositionally biased region" description="Basic and acidic residues" evidence="2">
    <location>
        <begin position="9"/>
        <end position="23"/>
    </location>
</feature>
<organism evidence="3 4">
    <name type="scientific">Stylophora pistillata</name>
    <name type="common">Smooth cauliflower coral</name>
    <dbReference type="NCBI Taxonomy" id="50429"/>
    <lineage>
        <taxon>Eukaryota</taxon>
        <taxon>Metazoa</taxon>
        <taxon>Cnidaria</taxon>
        <taxon>Anthozoa</taxon>
        <taxon>Hexacorallia</taxon>
        <taxon>Scleractinia</taxon>
        <taxon>Astrocoeniina</taxon>
        <taxon>Pocilloporidae</taxon>
        <taxon>Stylophora</taxon>
    </lineage>
</organism>
<dbReference type="AlphaFoldDB" id="A0A2B4S323"/>
<feature type="region of interest" description="Disordered" evidence="2">
    <location>
        <begin position="247"/>
        <end position="345"/>
    </location>
</feature>
<reference evidence="4" key="1">
    <citation type="journal article" date="2017" name="bioRxiv">
        <title>Comparative analysis of the genomes of Stylophora pistillata and Acropora digitifera provides evidence for extensive differences between species of corals.</title>
        <authorList>
            <person name="Voolstra C.R."/>
            <person name="Li Y."/>
            <person name="Liew Y.J."/>
            <person name="Baumgarten S."/>
            <person name="Zoccola D."/>
            <person name="Flot J.-F."/>
            <person name="Tambutte S."/>
            <person name="Allemand D."/>
            <person name="Aranda M."/>
        </authorList>
    </citation>
    <scope>NUCLEOTIDE SEQUENCE [LARGE SCALE GENOMIC DNA]</scope>
</reference>
<feature type="coiled-coil region" evidence="1">
    <location>
        <begin position="113"/>
        <end position="165"/>
    </location>
</feature>
<sequence length="370" mass="44497">MHAVHARLKYHENVSKEHKKHAENGTFPKRMKSMKSYPKMQSPEAQKRVNEAYHQVECTVLDEANQEIEKNLAANKEHYQSLLQQRKSEPQLLEGRQGKTPKISHHTRVKTELIELQKKYDQLCAKLDTLSKSNKNKDIWHTELKQEVEDDMKTTLAEQEEEQEKEGASEYDNSLLPLARRKLRRLYLHRLKWYNRIKQDEIHRQVMHTARRLMKEDGMDWEVALEAAENRRKFLLNRLINKQLLDESDDADDYDDDDGEKEEEMNTLKEEEEEEKEEEEEERGGKRRKEEERGGKRRKEEERGGKRRKEEERGRMGRNEEEWGGMRRKEEERGGMMRRNGKYTIPHERDGQFRFVYKKNKHLVLYDRAL</sequence>
<comment type="caution">
    <text evidence="3">The sequence shown here is derived from an EMBL/GenBank/DDBJ whole genome shotgun (WGS) entry which is preliminary data.</text>
</comment>
<gene>
    <name evidence="3" type="ORF">AWC38_SpisGene12597</name>
</gene>
<evidence type="ECO:0000313" key="4">
    <source>
        <dbReference type="Proteomes" id="UP000225706"/>
    </source>
</evidence>
<evidence type="ECO:0000256" key="2">
    <source>
        <dbReference type="SAM" id="MobiDB-lite"/>
    </source>
</evidence>
<feature type="compositionally biased region" description="Basic and acidic residues" evidence="2">
    <location>
        <begin position="288"/>
        <end position="335"/>
    </location>
</feature>
<keyword evidence="1" id="KW-0175">Coiled coil</keyword>
<keyword evidence="4" id="KW-1185">Reference proteome</keyword>
<feature type="compositionally biased region" description="Acidic residues" evidence="2">
    <location>
        <begin position="247"/>
        <end position="263"/>
    </location>
</feature>
<accession>A0A2B4S323</accession>
<feature type="compositionally biased region" description="Acidic residues" evidence="2">
    <location>
        <begin position="270"/>
        <end position="282"/>
    </location>
</feature>
<evidence type="ECO:0000256" key="1">
    <source>
        <dbReference type="SAM" id="Coils"/>
    </source>
</evidence>
<dbReference type="Proteomes" id="UP000225706">
    <property type="component" value="Unassembled WGS sequence"/>
</dbReference>
<evidence type="ECO:0000313" key="3">
    <source>
        <dbReference type="EMBL" id="PFX22885.1"/>
    </source>
</evidence>
<proteinExistence type="predicted"/>
<dbReference type="EMBL" id="LSMT01000226">
    <property type="protein sequence ID" value="PFX22885.1"/>
    <property type="molecule type" value="Genomic_DNA"/>
</dbReference>
<protein>
    <submittedName>
        <fullName evidence="3">Uncharacterized protein</fullName>
    </submittedName>
</protein>